<reference evidence="1" key="2">
    <citation type="journal article" date="2020" name="Nat. Commun.">
        <title>Large-scale genome sequencing of mycorrhizal fungi provides insights into the early evolution of symbiotic traits.</title>
        <authorList>
            <person name="Miyauchi S."/>
            <person name="Kiss E."/>
            <person name="Kuo A."/>
            <person name="Drula E."/>
            <person name="Kohler A."/>
            <person name="Sanchez-Garcia M."/>
            <person name="Morin E."/>
            <person name="Andreopoulos B."/>
            <person name="Barry K.W."/>
            <person name="Bonito G."/>
            <person name="Buee M."/>
            <person name="Carver A."/>
            <person name="Chen C."/>
            <person name="Cichocki N."/>
            <person name="Clum A."/>
            <person name="Culley D."/>
            <person name="Crous P.W."/>
            <person name="Fauchery L."/>
            <person name="Girlanda M."/>
            <person name="Hayes R.D."/>
            <person name="Keri Z."/>
            <person name="LaButti K."/>
            <person name="Lipzen A."/>
            <person name="Lombard V."/>
            <person name="Magnuson J."/>
            <person name="Maillard F."/>
            <person name="Murat C."/>
            <person name="Nolan M."/>
            <person name="Ohm R.A."/>
            <person name="Pangilinan J."/>
            <person name="Pereira M.F."/>
            <person name="Perotto S."/>
            <person name="Peter M."/>
            <person name="Pfister S."/>
            <person name="Riley R."/>
            <person name="Sitrit Y."/>
            <person name="Stielow J.B."/>
            <person name="Szollosi G."/>
            <person name="Zifcakova L."/>
            <person name="Stursova M."/>
            <person name="Spatafora J.W."/>
            <person name="Tedersoo L."/>
            <person name="Vaario L.M."/>
            <person name="Yamada A."/>
            <person name="Yan M."/>
            <person name="Wang P."/>
            <person name="Xu J."/>
            <person name="Bruns T."/>
            <person name="Baldrian P."/>
            <person name="Vilgalys R."/>
            <person name="Dunand C."/>
            <person name="Henrissat B."/>
            <person name="Grigoriev I.V."/>
            <person name="Hibbett D."/>
            <person name="Nagy L.G."/>
            <person name="Martin F.M."/>
        </authorList>
    </citation>
    <scope>NUCLEOTIDE SEQUENCE</scope>
    <source>
        <strain evidence="1">P2</strain>
    </source>
</reference>
<organism evidence="1 2">
    <name type="scientific">Thelephora ganbajun</name>
    <name type="common">Ganba fungus</name>
    <dbReference type="NCBI Taxonomy" id="370292"/>
    <lineage>
        <taxon>Eukaryota</taxon>
        <taxon>Fungi</taxon>
        <taxon>Dikarya</taxon>
        <taxon>Basidiomycota</taxon>
        <taxon>Agaricomycotina</taxon>
        <taxon>Agaricomycetes</taxon>
        <taxon>Thelephorales</taxon>
        <taxon>Thelephoraceae</taxon>
        <taxon>Thelephora</taxon>
    </lineage>
</organism>
<gene>
    <name evidence="1" type="ORF">BDM02DRAFT_2750803</name>
</gene>
<name>A0ACB6ZSE7_THEGA</name>
<protein>
    <submittedName>
        <fullName evidence="1">Uncharacterized protein</fullName>
    </submittedName>
</protein>
<evidence type="ECO:0000313" key="2">
    <source>
        <dbReference type="Proteomes" id="UP000886501"/>
    </source>
</evidence>
<evidence type="ECO:0000313" key="1">
    <source>
        <dbReference type="EMBL" id="KAF9652462.1"/>
    </source>
</evidence>
<dbReference type="Proteomes" id="UP000886501">
    <property type="component" value="Unassembled WGS sequence"/>
</dbReference>
<keyword evidence="2" id="KW-1185">Reference proteome</keyword>
<proteinExistence type="predicted"/>
<sequence>MSSPTKAENQANNSYRGDDSEETGRERSNKPKTTSTKGKDLSHVPCKFFKVGSCTAGSACPFSHSTVESGQKGVCNYFVKGNCKFGHKCALAHILPGQSMSMDRKNRKAAQQQANASNQGRDGGRTKKSKSSGLNGNEGRNALLSGSTAPTRVLGNGSRPSPFKATISPSAPAPPVKDIDFTLSGLPDEDEELSSAPARGRSPSKGDAQGTTKGKDVDVVSEESKEITVETKSPSPPHVIIPSAPRRVAKPTSPKVNEFGAIGSTPTSVSPRNHGPLHNFSPGTSPSKGLGLLSSSPFSAPGHQTTFAPYDRTQDPLDFRSRAGLASSLGANKTFASEVLSSSQRPIVLRTDSLEGSAVEEQDLVPGSLTYLLTPEERFRRTSRSKVDGEGLQRPSEPHHHYSRSVPAPSLLSEIRSIWAEPGIAASPDQRTGLGGGLGNGTPSSFTSNSTFGGPALEDVLAPSNASAAFLPGMHRYLGNKGPPQRTALRPPSVLHPNPYSASNNPPLSYSAGLNGSALSPSRTSALSNQMYDLAHHEPYTTNDVSGRPIPGFRGEGREDENMIVSPSTRALQSHEPGQSLPQGLAAGYSRIHALPPTMSPTTPNAFSPPKSSGFGAIGSDWGDMSSSPRSGGNLDAAVTRLSYSSATSRISAGPYSTSNRIPSSRGFANGIGLLSPLSKPATADIDDLFNMEE</sequence>
<reference evidence="1" key="1">
    <citation type="submission" date="2019-10" db="EMBL/GenBank/DDBJ databases">
        <authorList>
            <consortium name="DOE Joint Genome Institute"/>
            <person name="Kuo A."/>
            <person name="Miyauchi S."/>
            <person name="Kiss E."/>
            <person name="Drula E."/>
            <person name="Kohler A."/>
            <person name="Sanchez-Garcia M."/>
            <person name="Andreopoulos B."/>
            <person name="Barry K.W."/>
            <person name="Bonito G."/>
            <person name="Buee M."/>
            <person name="Carver A."/>
            <person name="Chen C."/>
            <person name="Cichocki N."/>
            <person name="Clum A."/>
            <person name="Culley D."/>
            <person name="Crous P.W."/>
            <person name="Fauchery L."/>
            <person name="Girlanda M."/>
            <person name="Hayes R."/>
            <person name="Keri Z."/>
            <person name="Labutti K."/>
            <person name="Lipzen A."/>
            <person name="Lombard V."/>
            <person name="Magnuson J."/>
            <person name="Maillard F."/>
            <person name="Morin E."/>
            <person name="Murat C."/>
            <person name="Nolan M."/>
            <person name="Ohm R."/>
            <person name="Pangilinan J."/>
            <person name="Pereira M."/>
            <person name="Perotto S."/>
            <person name="Peter M."/>
            <person name="Riley R."/>
            <person name="Sitrit Y."/>
            <person name="Stielow B."/>
            <person name="Szollosi G."/>
            <person name="Zifcakova L."/>
            <person name="Stursova M."/>
            <person name="Spatafora J.W."/>
            <person name="Tedersoo L."/>
            <person name="Vaario L.-M."/>
            <person name="Yamada A."/>
            <person name="Yan M."/>
            <person name="Wang P."/>
            <person name="Xu J."/>
            <person name="Bruns T."/>
            <person name="Baldrian P."/>
            <person name="Vilgalys R."/>
            <person name="Henrissat B."/>
            <person name="Grigoriev I.V."/>
            <person name="Hibbett D."/>
            <person name="Nagy L.G."/>
            <person name="Martin F.M."/>
        </authorList>
    </citation>
    <scope>NUCLEOTIDE SEQUENCE</scope>
    <source>
        <strain evidence="1">P2</strain>
    </source>
</reference>
<dbReference type="EMBL" id="MU117968">
    <property type="protein sequence ID" value="KAF9652462.1"/>
    <property type="molecule type" value="Genomic_DNA"/>
</dbReference>
<accession>A0ACB6ZSE7</accession>
<comment type="caution">
    <text evidence="1">The sequence shown here is derived from an EMBL/GenBank/DDBJ whole genome shotgun (WGS) entry which is preliminary data.</text>
</comment>